<evidence type="ECO:0000256" key="9">
    <source>
        <dbReference type="ARBA" id="ARBA00023303"/>
    </source>
</evidence>
<keyword evidence="4 10" id="KW-1133">Transmembrane helix</keyword>
<dbReference type="Gene3D" id="1.10.287.70">
    <property type="match status" value="1"/>
</dbReference>
<dbReference type="InterPro" id="IPR001638">
    <property type="entry name" value="Solute-binding_3/MltF_N"/>
</dbReference>
<dbReference type="KEGG" id="dcb:C3Y92_12870"/>
<protein>
    <submittedName>
        <fullName evidence="14">ABC transporter substrate-binding protein</fullName>
    </submittedName>
</protein>
<feature type="domain" description="Solute-binding protein family 3/N-terminal" evidence="12">
    <location>
        <begin position="39"/>
        <end position="368"/>
    </location>
</feature>
<dbReference type="SMART" id="SM00079">
    <property type="entry name" value="PBPe"/>
    <property type="match status" value="1"/>
</dbReference>
<dbReference type="OrthoDB" id="5419093at2"/>
<keyword evidence="5" id="KW-0406">Ion transport</keyword>
<evidence type="ECO:0000256" key="3">
    <source>
        <dbReference type="ARBA" id="ARBA00022692"/>
    </source>
</evidence>
<evidence type="ECO:0000256" key="4">
    <source>
        <dbReference type="ARBA" id="ARBA00022989"/>
    </source>
</evidence>
<evidence type="ECO:0000259" key="12">
    <source>
        <dbReference type="SMART" id="SM00062"/>
    </source>
</evidence>
<keyword evidence="7" id="KW-0675">Receptor</keyword>
<feature type="chain" id="PRO_5020423388" evidence="11">
    <location>
        <begin position="20"/>
        <end position="371"/>
    </location>
</feature>
<dbReference type="PANTHER" id="PTHR18966">
    <property type="entry name" value="IONOTROPIC GLUTAMATE RECEPTOR"/>
    <property type="match status" value="1"/>
</dbReference>
<dbReference type="SUPFAM" id="SSF53850">
    <property type="entry name" value="Periplasmic binding protein-like II"/>
    <property type="match status" value="1"/>
</dbReference>
<dbReference type="SUPFAM" id="SSF81324">
    <property type="entry name" value="Voltage-gated potassium channels"/>
    <property type="match status" value="1"/>
</dbReference>
<keyword evidence="15" id="KW-1185">Reference proteome</keyword>
<keyword evidence="8" id="KW-0325">Glycoprotein</keyword>
<dbReference type="Pfam" id="PF00060">
    <property type="entry name" value="Lig_chan"/>
    <property type="match status" value="1"/>
</dbReference>
<dbReference type="GO" id="GO:0016020">
    <property type="term" value="C:membrane"/>
    <property type="evidence" value="ECO:0007669"/>
    <property type="project" value="UniProtKB-SubCell"/>
</dbReference>
<evidence type="ECO:0000259" key="13">
    <source>
        <dbReference type="SMART" id="SM00079"/>
    </source>
</evidence>
<keyword evidence="3 10" id="KW-0812">Transmembrane</keyword>
<dbReference type="InterPro" id="IPR001320">
    <property type="entry name" value="Iontro_rcpt_C"/>
</dbReference>
<keyword evidence="11" id="KW-0732">Signal</keyword>
<evidence type="ECO:0000313" key="15">
    <source>
        <dbReference type="Proteomes" id="UP000293296"/>
    </source>
</evidence>
<dbReference type="RefSeq" id="WP_129353214.1">
    <property type="nucleotide sequence ID" value="NZ_CP026538.1"/>
</dbReference>
<keyword evidence="6 10" id="KW-0472">Membrane</keyword>
<evidence type="ECO:0000256" key="10">
    <source>
        <dbReference type="SAM" id="Phobius"/>
    </source>
</evidence>
<dbReference type="GO" id="GO:0015276">
    <property type="term" value="F:ligand-gated monoatomic ion channel activity"/>
    <property type="evidence" value="ECO:0007669"/>
    <property type="project" value="InterPro"/>
</dbReference>
<evidence type="ECO:0000256" key="6">
    <source>
        <dbReference type="ARBA" id="ARBA00023136"/>
    </source>
</evidence>
<dbReference type="AlphaFoldDB" id="A0A4P6HPP9"/>
<keyword evidence="9" id="KW-0407">Ion channel</keyword>
<evidence type="ECO:0000256" key="5">
    <source>
        <dbReference type="ARBA" id="ARBA00023065"/>
    </source>
</evidence>
<feature type="signal peptide" evidence="11">
    <location>
        <begin position="1"/>
        <end position="19"/>
    </location>
</feature>
<dbReference type="SMART" id="SM00062">
    <property type="entry name" value="PBPb"/>
    <property type="match status" value="1"/>
</dbReference>
<evidence type="ECO:0000256" key="7">
    <source>
        <dbReference type="ARBA" id="ARBA00023170"/>
    </source>
</evidence>
<sequence>MRRLLLAALGCAALVLAVAGQGACESKLEPVDPSFAGRTLTVGVVIAPPFVEKDPNGNYIGVAYDLWEDVAQDLGLRFTTREYGLEALLAAVRGGEVDVGVSALSLTPEREAQMDFSQPFYYSGLGIAVPAVAESAVERVVDAIFSSQVLFYVGSLLALLLLVGIGVWLLERRRNPEHFRPGGKGIGDGMWWSAVTMTSVGYGDATPKTFMGRALAMVWMFASVALLATFTAGITSSLTVDTLTGRVHGPDDLPKVRVGVLQDSAAEEELVAGHIGVRRYQTVDAGLTALVDGDLDAFVHDQPILHYYQHRDFTGDVRILPGFFDPQLYGFAFPRGSLLRKSVNVALLRRLVDTEYRAQLYGPYLGKQAIQ</sequence>
<reference evidence="14 15" key="1">
    <citation type="submission" date="2018-02" db="EMBL/GenBank/DDBJ databases">
        <title>Genome sequence of Desulfovibrio carbinolicus DSM 3852.</title>
        <authorList>
            <person name="Wilbanks E."/>
            <person name="Skennerton C.T."/>
            <person name="Orphan V.J."/>
        </authorList>
    </citation>
    <scope>NUCLEOTIDE SEQUENCE [LARGE SCALE GENOMIC DNA]</scope>
    <source>
        <strain evidence="14 15">DSM 3852</strain>
    </source>
</reference>
<dbReference type="Gene3D" id="3.40.190.10">
    <property type="entry name" value="Periplasmic binding protein-like II"/>
    <property type="match status" value="2"/>
</dbReference>
<feature type="transmembrane region" description="Helical" evidence="10">
    <location>
        <begin position="214"/>
        <end position="234"/>
    </location>
</feature>
<accession>A0A4P6HPP9</accession>
<evidence type="ECO:0000256" key="8">
    <source>
        <dbReference type="ARBA" id="ARBA00023180"/>
    </source>
</evidence>
<evidence type="ECO:0000313" key="14">
    <source>
        <dbReference type="EMBL" id="QAZ68070.1"/>
    </source>
</evidence>
<dbReference type="Pfam" id="PF00497">
    <property type="entry name" value="SBP_bac_3"/>
    <property type="match status" value="1"/>
</dbReference>
<evidence type="ECO:0000256" key="1">
    <source>
        <dbReference type="ARBA" id="ARBA00004141"/>
    </source>
</evidence>
<feature type="transmembrane region" description="Helical" evidence="10">
    <location>
        <begin position="149"/>
        <end position="170"/>
    </location>
</feature>
<comment type="subcellular location">
    <subcellularLocation>
        <location evidence="1">Membrane</location>
        <topology evidence="1">Multi-pass membrane protein</topology>
    </subcellularLocation>
</comment>
<dbReference type="EMBL" id="CP026538">
    <property type="protein sequence ID" value="QAZ68070.1"/>
    <property type="molecule type" value="Genomic_DNA"/>
</dbReference>
<gene>
    <name evidence="14" type="ORF">C3Y92_12870</name>
</gene>
<feature type="domain" description="Ionotropic glutamate receptor C-terminal" evidence="13">
    <location>
        <begin position="39"/>
        <end position="357"/>
    </location>
</feature>
<name>A0A4P6HPP9_9BACT</name>
<keyword evidence="2" id="KW-0813">Transport</keyword>
<proteinExistence type="predicted"/>
<organism evidence="14 15">
    <name type="scientific">Solidesulfovibrio carbinolicus</name>
    <dbReference type="NCBI Taxonomy" id="296842"/>
    <lineage>
        <taxon>Bacteria</taxon>
        <taxon>Pseudomonadati</taxon>
        <taxon>Thermodesulfobacteriota</taxon>
        <taxon>Desulfovibrionia</taxon>
        <taxon>Desulfovibrionales</taxon>
        <taxon>Desulfovibrionaceae</taxon>
        <taxon>Solidesulfovibrio</taxon>
    </lineage>
</organism>
<dbReference type="Proteomes" id="UP000293296">
    <property type="component" value="Chromosome"/>
</dbReference>
<dbReference type="InterPro" id="IPR015683">
    <property type="entry name" value="Ionotropic_Glu_rcpt"/>
</dbReference>
<evidence type="ECO:0000256" key="2">
    <source>
        <dbReference type="ARBA" id="ARBA00022448"/>
    </source>
</evidence>
<evidence type="ECO:0000256" key="11">
    <source>
        <dbReference type="SAM" id="SignalP"/>
    </source>
</evidence>